<evidence type="ECO:0000313" key="3">
    <source>
        <dbReference type="EMBL" id="VFK27188.1"/>
    </source>
</evidence>
<protein>
    <submittedName>
        <fullName evidence="4">Gluconate 5-dehydrogenase</fullName>
    </submittedName>
</protein>
<reference evidence="4" key="1">
    <citation type="submission" date="2019-02" db="EMBL/GenBank/DDBJ databases">
        <authorList>
            <person name="Gruber-Vodicka R. H."/>
            <person name="Seah K. B. B."/>
        </authorList>
    </citation>
    <scope>NUCLEOTIDE SEQUENCE</scope>
    <source>
        <strain evidence="2">BECK_BZ197</strain>
        <strain evidence="4">BECK_BZ198</strain>
        <strain evidence="3">BECK_BZ199</strain>
    </source>
</reference>
<dbReference type="SUPFAM" id="SSF51735">
    <property type="entry name" value="NAD(P)-binding Rossmann-fold domains"/>
    <property type="match status" value="1"/>
</dbReference>
<sequence>MKQEMTVDSLFDLRGRNALVTGGSRGIGKAIAQVLLQAGAEVVITGRTQEALNVTQEEFFASFGKRIHTLSVDHAEWEKSEECVGKVAQLLKGNTVDILVNNAGGNLGKHLLEMLDDRSWSRTQALNLFAPMALTRAVTPAMKQKGWGRVLNIASYWGMFGAKKRATYVTSKGGLIGLTKALAVELGPFGITVNAIAPGAIKTKMTEANWRQPGSDHLPLPIGRWGEPEEIAGLALALVADTGSYITGQTICIDGGASAI</sequence>
<dbReference type="PRINTS" id="PR00081">
    <property type="entry name" value="GDHRDH"/>
</dbReference>
<evidence type="ECO:0000313" key="4">
    <source>
        <dbReference type="EMBL" id="VFK75084.1"/>
    </source>
</evidence>
<name>A0A451B9W5_9GAMM</name>
<gene>
    <name evidence="2" type="ORF">BECKMB1821G_GA0114241_101621</name>
    <name evidence="4" type="ORF">BECKMB1821H_GA0114242_101521</name>
    <name evidence="3" type="ORF">BECKMB1821I_GA0114274_100272</name>
</gene>
<dbReference type="InterPro" id="IPR020904">
    <property type="entry name" value="Sc_DH/Rdtase_CS"/>
</dbReference>
<dbReference type="InterPro" id="IPR036291">
    <property type="entry name" value="NAD(P)-bd_dom_sf"/>
</dbReference>
<dbReference type="Pfam" id="PF13561">
    <property type="entry name" value="adh_short_C2"/>
    <property type="match status" value="1"/>
</dbReference>
<dbReference type="PANTHER" id="PTHR42879">
    <property type="entry name" value="3-OXOACYL-(ACYL-CARRIER-PROTEIN) REDUCTASE"/>
    <property type="match status" value="1"/>
</dbReference>
<dbReference type="PANTHER" id="PTHR42879:SF2">
    <property type="entry name" value="3-OXOACYL-[ACYL-CARRIER-PROTEIN] REDUCTASE FABG"/>
    <property type="match status" value="1"/>
</dbReference>
<accession>A0A451B9W5</accession>
<dbReference type="GO" id="GO:0032787">
    <property type="term" value="P:monocarboxylic acid metabolic process"/>
    <property type="evidence" value="ECO:0007669"/>
    <property type="project" value="UniProtKB-ARBA"/>
</dbReference>
<dbReference type="PRINTS" id="PR00080">
    <property type="entry name" value="SDRFAMILY"/>
</dbReference>
<dbReference type="EMBL" id="CAADFO010000016">
    <property type="protein sequence ID" value="VFK25823.1"/>
    <property type="molecule type" value="Genomic_DNA"/>
</dbReference>
<dbReference type="PROSITE" id="PS00061">
    <property type="entry name" value="ADH_SHORT"/>
    <property type="match status" value="1"/>
</dbReference>
<dbReference type="AlphaFoldDB" id="A0A451B9W5"/>
<comment type="similarity">
    <text evidence="1">Belongs to the short-chain dehydrogenases/reductases (SDR) family.</text>
</comment>
<dbReference type="EMBL" id="CAADGH010000015">
    <property type="protein sequence ID" value="VFK75084.1"/>
    <property type="molecule type" value="Genomic_DNA"/>
</dbReference>
<dbReference type="InterPro" id="IPR050259">
    <property type="entry name" value="SDR"/>
</dbReference>
<dbReference type="FunFam" id="3.40.50.720:FF:000084">
    <property type="entry name" value="Short-chain dehydrogenase reductase"/>
    <property type="match status" value="1"/>
</dbReference>
<proteinExistence type="inferred from homology"/>
<organism evidence="4">
    <name type="scientific">Candidatus Kentrum sp. MB</name>
    <dbReference type="NCBI Taxonomy" id="2138164"/>
    <lineage>
        <taxon>Bacteria</taxon>
        <taxon>Pseudomonadati</taxon>
        <taxon>Pseudomonadota</taxon>
        <taxon>Gammaproteobacteria</taxon>
        <taxon>Candidatus Kentrum</taxon>
    </lineage>
</organism>
<evidence type="ECO:0000256" key="1">
    <source>
        <dbReference type="ARBA" id="ARBA00006484"/>
    </source>
</evidence>
<dbReference type="InterPro" id="IPR002347">
    <property type="entry name" value="SDR_fam"/>
</dbReference>
<dbReference type="EMBL" id="CAADFQ010000002">
    <property type="protein sequence ID" value="VFK27188.1"/>
    <property type="molecule type" value="Genomic_DNA"/>
</dbReference>
<evidence type="ECO:0000313" key="2">
    <source>
        <dbReference type="EMBL" id="VFK25823.1"/>
    </source>
</evidence>
<dbReference type="Gene3D" id="3.40.50.720">
    <property type="entry name" value="NAD(P)-binding Rossmann-like Domain"/>
    <property type="match status" value="1"/>
</dbReference>
<dbReference type="CDD" id="cd05233">
    <property type="entry name" value="SDR_c"/>
    <property type="match status" value="1"/>
</dbReference>